<dbReference type="GO" id="GO:0046872">
    <property type="term" value="F:metal ion binding"/>
    <property type="evidence" value="ECO:0007669"/>
    <property type="project" value="InterPro"/>
</dbReference>
<evidence type="ECO:0000259" key="8">
    <source>
        <dbReference type="PROSITE" id="PS50975"/>
    </source>
</evidence>
<reference evidence="9" key="2">
    <citation type="submission" date="2022-10" db="EMBL/GenBank/DDBJ databases">
        <authorList>
            <consortium name="ENA_rothamsted_submissions"/>
            <consortium name="culmorum"/>
            <person name="King R."/>
        </authorList>
    </citation>
    <scope>NUCLEOTIDE SEQUENCE</scope>
</reference>
<feature type="compositionally biased region" description="Basic and acidic residues" evidence="7">
    <location>
        <begin position="166"/>
        <end position="179"/>
    </location>
</feature>
<gene>
    <name evidence="9" type="ORF">PHAECO_LOCUS13062</name>
</gene>
<dbReference type="PROSITE" id="PS51221">
    <property type="entry name" value="TTL"/>
    <property type="match status" value="1"/>
</dbReference>
<dbReference type="SUPFAM" id="SSF56059">
    <property type="entry name" value="Glutathione synthetase ATP-binding domain-like"/>
    <property type="match status" value="1"/>
</dbReference>
<evidence type="ECO:0000313" key="10">
    <source>
        <dbReference type="Proteomes" id="UP001153737"/>
    </source>
</evidence>
<keyword evidence="3" id="KW-0436">Ligase</keyword>
<dbReference type="EMBL" id="OU896715">
    <property type="protein sequence ID" value="CAH1183139.1"/>
    <property type="molecule type" value="Genomic_DNA"/>
</dbReference>
<evidence type="ECO:0000256" key="3">
    <source>
        <dbReference type="ARBA" id="ARBA00022598"/>
    </source>
</evidence>
<keyword evidence="2" id="KW-0963">Cytoplasm</keyword>
<comment type="subcellular location">
    <subcellularLocation>
        <location evidence="1">Cytoplasm</location>
    </subcellularLocation>
</comment>
<feature type="compositionally biased region" description="Polar residues" evidence="7">
    <location>
        <begin position="228"/>
        <end position="238"/>
    </location>
</feature>
<dbReference type="GO" id="GO:0005930">
    <property type="term" value="C:axoneme"/>
    <property type="evidence" value="ECO:0007669"/>
    <property type="project" value="TreeGrafter"/>
</dbReference>
<feature type="compositionally biased region" description="Low complexity" evidence="7">
    <location>
        <begin position="154"/>
        <end position="165"/>
    </location>
</feature>
<dbReference type="AlphaFoldDB" id="A0A9P0GVI6"/>
<proteinExistence type="predicted"/>
<dbReference type="InterPro" id="IPR051437">
    <property type="entry name" value="TTLL_monoglycylase"/>
</dbReference>
<dbReference type="Proteomes" id="UP001153737">
    <property type="component" value="Chromosome 9"/>
</dbReference>
<protein>
    <recommendedName>
        <fullName evidence="8">ATP-grasp domain-containing protein</fullName>
    </recommendedName>
</protein>
<dbReference type="Gene3D" id="3.30.470.20">
    <property type="entry name" value="ATP-grasp fold, B domain"/>
    <property type="match status" value="1"/>
</dbReference>
<evidence type="ECO:0000256" key="2">
    <source>
        <dbReference type="ARBA" id="ARBA00022490"/>
    </source>
</evidence>
<sequence length="928" mass="106728">MPPANQKAPVKKTTNIAKCSKPSDPLAVLENEIGEVAGTCRSFLKEIKEGKGKSQANTNVKYTQKKGYDSFEKVTDDISKILDTLEYLNSVKDKNDSYSDVLPSLEKKYREQMKQYNEIKTAKNPPKTCNPKKNNMSIKNANVKNPNVNSTTKSSCSTMNSTVSSKKSDNEKNFKEKSKSTPIQLVKNEIAYGEKTRENKKSVVPASQNFKTSITVKNIQNTNALTKPTSIKPDSTTIGKKPSQLRSLKAAGPTPANKRILPICPSKKSNMSNSGSTRQLIEPQQINLNQQLMSTNPLLALKQEVDKAIQERKTFTVRGNFRGIRRALLNRGWVEKVHLTQRELMNTELRKFCTYSIPELLNLVRNKEIADICRRLIKSKLLTSHQVDLYYSSSYDAYKECPDKVKQTMINRIRWISFSYTNKGGLTEASRKSFWYHIPGVSNLNHPRSYKLTKNGDTEEFVKDFNLTAAMSMIKWVKMNSETQLCKILSTSGKIPLRVFDFAINECYKFIKKAKHEDIDQEIQEALSHEWNDFLEYFYKTVHTGNHFKQVDGVSESDLVRKATFILDKLKEHWPYLEMDGLMNIWILKPMNSSQGVGIHMCRTLNYVLQTIKTNENRRYIIQKYIERPMLIYNTKFDIRQWFFISTCVPLTIWMYKQCYLRFSSQTYNLRKLHESIHLTNNSVQSKYNRVTSKDISLPSYNMWDSNQFKNYLSDIGYPKAFAEIIYPGMKESITAAVLMHQDSIDRRAASFELYGADFMVTEDFKPWLLEINSNPALQASTPITARMCPNVLEDVIRVLVDYKNDKNASTGGFELLYREQPTPRRRPGELEVAGTPLKPEFFNVPLELQEKSSFPPESTKNKPMQQVTCIKELGKSIRHTLHNLLELLKQERLKRSRRKHIGIETILSCTEIVTESVETILSDTMIK</sequence>
<dbReference type="GO" id="GO:0060271">
    <property type="term" value="P:cilium assembly"/>
    <property type="evidence" value="ECO:0007669"/>
    <property type="project" value="TreeGrafter"/>
</dbReference>
<organism evidence="9 10">
    <name type="scientific">Phaedon cochleariae</name>
    <name type="common">Mustard beetle</name>
    <dbReference type="NCBI Taxonomy" id="80249"/>
    <lineage>
        <taxon>Eukaryota</taxon>
        <taxon>Metazoa</taxon>
        <taxon>Ecdysozoa</taxon>
        <taxon>Arthropoda</taxon>
        <taxon>Hexapoda</taxon>
        <taxon>Insecta</taxon>
        <taxon>Pterygota</taxon>
        <taxon>Neoptera</taxon>
        <taxon>Endopterygota</taxon>
        <taxon>Coleoptera</taxon>
        <taxon>Polyphaga</taxon>
        <taxon>Cucujiformia</taxon>
        <taxon>Chrysomeloidea</taxon>
        <taxon>Chrysomelidae</taxon>
        <taxon>Chrysomelinae</taxon>
        <taxon>Chrysomelini</taxon>
        <taxon>Phaedon</taxon>
    </lineage>
</organism>
<name>A0A9P0GVI6_PHACE</name>
<keyword evidence="5 6" id="KW-0067">ATP-binding</keyword>
<dbReference type="GO" id="GO:0003341">
    <property type="term" value="P:cilium movement"/>
    <property type="evidence" value="ECO:0007669"/>
    <property type="project" value="TreeGrafter"/>
</dbReference>
<dbReference type="PROSITE" id="PS50975">
    <property type="entry name" value="ATP_GRASP"/>
    <property type="match status" value="1"/>
</dbReference>
<evidence type="ECO:0000256" key="6">
    <source>
        <dbReference type="PROSITE-ProRule" id="PRU00409"/>
    </source>
</evidence>
<evidence type="ECO:0000256" key="7">
    <source>
        <dbReference type="SAM" id="MobiDB-lite"/>
    </source>
</evidence>
<feature type="compositionally biased region" description="Low complexity" evidence="7">
    <location>
        <begin position="123"/>
        <end position="135"/>
    </location>
</feature>
<accession>A0A9P0GVI6</accession>
<dbReference type="PANTHER" id="PTHR45870">
    <property type="entry name" value="TUBULIN MONOGLYCYLASE TTLL3"/>
    <property type="match status" value="1"/>
</dbReference>
<feature type="region of interest" description="Disordered" evidence="7">
    <location>
        <begin position="228"/>
        <end position="275"/>
    </location>
</feature>
<evidence type="ECO:0000256" key="4">
    <source>
        <dbReference type="ARBA" id="ARBA00022741"/>
    </source>
</evidence>
<dbReference type="InterPro" id="IPR004344">
    <property type="entry name" value="TTL/TTLL_fam"/>
</dbReference>
<evidence type="ECO:0000256" key="1">
    <source>
        <dbReference type="ARBA" id="ARBA00004496"/>
    </source>
</evidence>
<dbReference type="GO" id="GO:0015630">
    <property type="term" value="C:microtubule cytoskeleton"/>
    <property type="evidence" value="ECO:0007669"/>
    <property type="project" value="TreeGrafter"/>
</dbReference>
<keyword evidence="10" id="KW-1185">Reference proteome</keyword>
<feature type="domain" description="ATP-grasp" evidence="8">
    <location>
        <begin position="757"/>
        <end position="801"/>
    </location>
</feature>
<reference evidence="9" key="1">
    <citation type="submission" date="2022-01" db="EMBL/GenBank/DDBJ databases">
        <authorList>
            <person name="King R."/>
        </authorList>
    </citation>
    <scope>NUCLEOTIDE SEQUENCE</scope>
</reference>
<dbReference type="InterPro" id="IPR011761">
    <property type="entry name" value="ATP-grasp"/>
</dbReference>
<feature type="compositionally biased region" description="Polar residues" evidence="7">
    <location>
        <begin position="136"/>
        <end position="153"/>
    </location>
</feature>
<dbReference type="GO" id="GO:0005524">
    <property type="term" value="F:ATP binding"/>
    <property type="evidence" value="ECO:0007669"/>
    <property type="project" value="UniProtKB-UniRule"/>
</dbReference>
<evidence type="ECO:0000313" key="9">
    <source>
        <dbReference type="EMBL" id="CAH1183139.1"/>
    </source>
</evidence>
<feature type="region of interest" description="Disordered" evidence="7">
    <location>
        <begin position="122"/>
        <end position="179"/>
    </location>
</feature>
<dbReference type="OrthoDB" id="202825at2759"/>
<keyword evidence="4 6" id="KW-0547">Nucleotide-binding</keyword>
<dbReference type="Pfam" id="PF03133">
    <property type="entry name" value="TTL"/>
    <property type="match status" value="1"/>
</dbReference>
<evidence type="ECO:0000256" key="5">
    <source>
        <dbReference type="ARBA" id="ARBA00022840"/>
    </source>
</evidence>
<dbReference type="GO" id="GO:0070736">
    <property type="term" value="F:protein-glycine ligase activity, initiating"/>
    <property type="evidence" value="ECO:0007669"/>
    <property type="project" value="TreeGrafter"/>
</dbReference>
<dbReference type="PANTHER" id="PTHR45870:SF2">
    <property type="entry name" value="TUBULIN MONOGLYCYLASE TTLL3"/>
    <property type="match status" value="1"/>
</dbReference>